<gene>
    <name evidence="2" type="ORF">J8TS2_11900</name>
</gene>
<dbReference type="RefSeq" id="WP_212965797.1">
    <property type="nucleotide sequence ID" value="NZ_BORB01000007.1"/>
</dbReference>
<dbReference type="PANTHER" id="PTHR12110:SF53">
    <property type="entry name" value="BLR5974 PROTEIN"/>
    <property type="match status" value="1"/>
</dbReference>
<comment type="caution">
    <text evidence="2">The sequence shown here is derived from an EMBL/GenBank/DDBJ whole genome shotgun (WGS) entry which is preliminary data.</text>
</comment>
<evidence type="ECO:0000313" key="2">
    <source>
        <dbReference type="EMBL" id="GIN56871.1"/>
    </source>
</evidence>
<dbReference type="SUPFAM" id="SSF51658">
    <property type="entry name" value="Xylose isomerase-like"/>
    <property type="match status" value="1"/>
</dbReference>
<dbReference type="Proteomes" id="UP000679950">
    <property type="component" value="Unassembled WGS sequence"/>
</dbReference>
<dbReference type="Gene3D" id="3.20.20.150">
    <property type="entry name" value="Divalent-metal-dependent TIM barrel enzymes"/>
    <property type="match status" value="1"/>
</dbReference>
<accession>A0ABQ4KFW6</accession>
<protein>
    <submittedName>
        <fullName evidence="2">Sugar phosphate isomerase</fullName>
    </submittedName>
</protein>
<dbReference type="EMBL" id="BORB01000007">
    <property type="protein sequence ID" value="GIN56871.1"/>
    <property type="molecule type" value="Genomic_DNA"/>
</dbReference>
<dbReference type="GO" id="GO:0016853">
    <property type="term" value="F:isomerase activity"/>
    <property type="evidence" value="ECO:0007669"/>
    <property type="project" value="UniProtKB-KW"/>
</dbReference>
<evidence type="ECO:0000259" key="1">
    <source>
        <dbReference type="Pfam" id="PF01261"/>
    </source>
</evidence>
<keyword evidence="2" id="KW-0413">Isomerase</keyword>
<dbReference type="Pfam" id="PF01261">
    <property type="entry name" value="AP_endonuc_2"/>
    <property type="match status" value="1"/>
</dbReference>
<sequence length="288" mass="32381">MKIGLSSYSLSQAMNTGEMSILDAIQWVADQGGEHIEIVPMGELDLIKKPELIEQIKEKANDVGIDISHYLIGANFITESREEFVAEVARVKQHVDIAQQLGVKLMRHDVAWRSGEDASILQFEKDLPILVEACQAIADYAKPLGITTSIENHGLYVQASDRVQRLIHEVNRDNFKTTVDVGNFMCVDENSVAAVKKNLPYASFVHFKDFYWRPSYQNPGDGWFQTINGNHLRGAIVGHGDIDMREVAKIIKESGYDGYISVEFEGMEDCRKGSKIGMDNVRRFLEEA</sequence>
<proteinExistence type="predicted"/>
<dbReference type="PANTHER" id="PTHR12110">
    <property type="entry name" value="HYDROXYPYRUVATE ISOMERASE"/>
    <property type="match status" value="1"/>
</dbReference>
<dbReference type="InterPro" id="IPR036237">
    <property type="entry name" value="Xyl_isomerase-like_sf"/>
</dbReference>
<keyword evidence="3" id="KW-1185">Reference proteome</keyword>
<dbReference type="InterPro" id="IPR013022">
    <property type="entry name" value="Xyl_isomerase-like_TIM-brl"/>
</dbReference>
<dbReference type="InterPro" id="IPR050312">
    <property type="entry name" value="IolE/XylAMocC-like"/>
</dbReference>
<organism evidence="2 3">
    <name type="scientific">Lederbergia ruris</name>
    <dbReference type="NCBI Taxonomy" id="217495"/>
    <lineage>
        <taxon>Bacteria</taxon>
        <taxon>Bacillati</taxon>
        <taxon>Bacillota</taxon>
        <taxon>Bacilli</taxon>
        <taxon>Bacillales</taxon>
        <taxon>Bacillaceae</taxon>
        <taxon>Lederbergia</taxon>
    </lineage>
</organism>
<name>A0ABQ4KFW6_9BACI</name>
<reference evidence="2 3" key="1">
    <citation type="submission" date="2021-03" db="EMBL/GenBank/DDBJ databases">
        <title>Antimicrobial resistance genes in bacteria isolated from Japanese honey, and their potential for conferring macrolide and lincosamide resistance in the American foulbrood pathogen Paenibacillus larvae.</title>
        <authorList>
            <person name="Okamoto M."/>
            <person name="Kumagai M."/>
            <person name="Kanamori H."/>
            <person name="Takamatsu D."/>
        </authorList>
    </citation>
    <scope>NUCLEOTIDE SEQUENCE [LARGE SCALE GENOMIC DNA]</scope>
    <source>
        <strain evidence="2 3">J8TS2</strain>
    </source>
</reference>
<feature type="domain" description="Xylose isomerase-like TIM barrel" evidence="1">
    <location>
        <begin position="25"/>
        <end position="269"/>
    </location>
</feature>
<evidence type="ECO:0000313" key="3">
    <source>
        <dbReference type="Proteomes" id="UP000679950"/>
    </source>
</evidence>